<dbReference type="EMBL" id="JACSQT010000006">
    <property type="protein sequence ID" value="MBD7938097.1"/>
    <property type="molecule type" value="Genomic_DNA"/>
</dbReference>
<proteinExistence type="predicted"/>
<protein>
    <submittedName>
        <fullName evidence="1">Uncharacterized protein</fullName>
    </submittedName>
</protein>
<keyword evidence="2" id="KW-1185">Reference proteome</keyword>
<accession>A0ABR8QRP2</accession>
<comment type="caution">
    <text evidence="1">The sequence shown here is derived from an EMBL/GenBank/DDBJ whole genome shotgun (WGS) entry which is preliminary data.</text>
</comment>
<gene>
    <name evidence="1" type="ORF">H9655_13775</name>
</gene>
<evidence type="ECO:0000313" key="2">
    <source>
        <dbReference type="Proteomes" id="UP000657931"/>
    </source>
</evidence>
<evidence type="ECO:0000313" key="1">
    <source>
        <dbReference type="EMBL" id="MBD7938097.1"/>
    </source>
</evidence>
<name>A0ABR8QRP2_9BACI</name>
<organism evidence="1 2">
    <name type="scientific">Cytobacillus stercorigallinarum</name>
    <dbReference type="NCBI Taxonomy" id="2762240"/>
    <lineage>
        <taxon>Bacteria</taxon>
        <taxon>Bacillati</taxon>
        <taxon>Bacillota</taxon>
        <taxon>Bacilli</taxon>
        <taxon>Bacillales</taxon>
        <taxon>Bacillaceae</taxon>
        <taxon>Cytobacillus</taxon>
    </lineage>
</organism>
<sequence>MLVERNPNNHSNSVKGFEYVRIFHSVNAKKEYVQLSQAKIEKVTNYQASKGLIKDHGMILKKYLHTYLCNFLKKKQDNEAYCFSAQFYLHPNVAVFG</sequence>
<reference evidence="1 2" key="1">
    <citation type="submission" date="2020-08" db="EMBL/GenBank/DDBJ databases">
        <title>A Genomic Blueprint of the Chicken Gut Microbiome.</title>
        <authorList>
            <person name="Gilroy R."/>
            <person name="Ravi A."/>
            <person name="Getino M."/>
            <person name="Pursley I."/>
            <person name="Horton D.L."/>
            <person name="Alikhan N.-F."/>
            <person name="Baker D."/>
            <person name="Gharbi K."/>
            <person name="Hall N."/>
            <person name="Watson M."/>
            <person name="Adriaenssens E.M."/>
            <person name="Foster-Nyarko E."/>
            <person name="Jarju S."/>
            <person name="Secka A."/>
            <person name="Antonio M."/>
            <person name="Oren A."/>
            <person name="Chaudhuri R."/>
            <person name="La Ragione R.M."/>
            <person name="Hildebrand F."/>
            <person name="Pallen M.J."/>
        </authorList>
    </citation>
    <scope>NUCLEOTIDE SEQUENCE [LARGE SCALE GENOMIC DNA]</scope>
    <source>
        <strain evidence="1 2">Sa5YUA1</strain>
    </source>
</reference>
<dbReference type="Proteomes" id="UP000657931">
    <property type="component" value="Unassembled WGS sequence"/>
</dbReference>